<dbReference type="Proteomes" id="UP001302126">
    <property type="component" value="Unassembled WGS sequence"/>
</dbReference>
<dbReference type="CDD" id="cd09917">
    <property type="entry name" value="F-box_SF"/>
    <property type="match status" value="1"/>
</dbReference>
<dbReference type="AlphaFoldDB" id="A0AAN6WT33"/>
<reference evidence="1" key="2">
    <citation type="submission" date="2023-05" db="EMBL/GenBank/DDBJ databases">
        <authorList>
            <consortium name="Lawrence Berkeley National Laboratory"/>
            <person name="Steindorff A."/>
            <person name="Hensen N."/>
            <person name="Bonometti L."/>
            <person name="Westerberg I."/>
            <person name="Brannstrom I.O."/>
            <person name="Guillou S."/>
            <person name="Cros-Aarteil S."/>
            <person name="Calhoun S."/>
            <person name="Haridas S."/>
            <person name="Kuo A."/>
            <person name="Mondo S."/>
            <person name="Pangilinan J."/>
            <person name="Riley R."/>
            <person name="Labutti K."/>
            <person name="Andreopoulos B."/>
            <person name="Lipzen A."/>
            <person name="Chen C."/>
            <person name="Yanf M."/>
            <person name="Daum C."/>
            <person name="Ng V."/>
            <person name="Clum A."/>
            <person name="Ohm R."/>
            <person name="Martin F."/>
            <person name="Silar P."/>
            <person name="Natvig D."/>
            <person name="Lalanne C."/>
            <person name="Gautier V."/>
            <person name="Ament-Velasquez S.L."/>
            <person name="Kruys A."/>
            <person name="Hutchinson M.I."/>
            <person name="Powell A.J."/>
            <person name="Barry K."/>
            <person name="Miller A.N."/>
            <person name="Grigoriev I.V."/>
            <person name="Debuchy R."/>
            <person name="Gladieux P."/>
            <person name="Thoren M.H."/>
            <person name="Johannesson H."/>
        </authorList>
    </citation>
    <scope>NUCLEOTIDE SEQUENCE</scope>
    <source>
        <strain evidence="1">PSN309</strain>
    </source>
</reference>
<protein>
    <recommendedName>
        <fullName evidence="3">F-box domain-containing protein</fullName>
    </recommendedName>
</protein>
<gene>
    <name evidence="1" type="ORF">QBC35DRAFT_384506</name>
</gene>
<reference evidence="1" key="1">
    <citation type="journal article" date="2023" name="Mol. Phylogenet. Evol.">
        <title>Genome-scale phylogeny and comparative genomics of the fungal order Sordariales.</title>
        <authorList>
            <person name="Hensen N."/>
            <person name="Bonometti L."/>
            <person name="Westerberg I."/>
            <person name="Brannstrom I.O."/>
            <person name="Guillou S."/>
            <person name="Cros-Aarteil S."/>
            <person name="Calhoun S."/>
            <person name="Haridas S."/>
            <person name="Kuo A."/>
            <person name="Mondo S."/>
            <person name="Pangilinan J."/>
            <person name="Riley R."/>
            <person name="LaButti K."/>
            <person name="Andreopoulos B."/>
            <person name="Lipzen A."/>
            <person name="Chen C."/>
            <person name="Yan M."/>
            <person name="Daum C."/>
            <person name="Ng V."/>
            <person name="Clum A."/>
            <person name="Steindorff A."/>
            <person name="Ohm R.A."/>
            <person name="Martin F."/>
            <person name="Silar P."/>
            <person name="Natvig D.O."/>
            <person name="Lalanne C."/>
            <person name="Gautier V."/>
            <person name="Ament-Velasquez S.L."/>
            <person name="Kruys A."/>
            <person name="Hutchinson M.I."/>
            <person name="Powell A.J."/>
            <person name="Barry K."/>
            <person name="Miller A.N."/>
            <person name="Grigoriev I.V."/>
            <person name="Debuchy R."/>
            <person name="Gladieux P."/>
            <person name="Hiltunen Thoren M."/>
            <person name="Johannesson H."/>
        </authorList>
    </citation>
    <scope>NUCLEOTIDE SEQUENCE</scope>
    <source>
        <strain evidence="1">PSN309</strain>
    </source>
</reference>
<evidence type="ECO:0000313" key="1">
    <source>
        <dbReference type="EMBL" id="KAK4187589.1"/>
    </source>
</evidence>
<evidence type="ECO:0008006" key="3">
    <source>
        <dbReference type="Google" id="ProtNLM"/>
    </source>
</evidence>
<accession>A0AAN6WT33</accession>
<comment type="caution">
    <text evidence="1">The sequence shown here is derived from an EMBL/GenBank/DDBJ whole genome shotgun (WGS) entry which is preliminary data.</text>
</comment>
<name>A0AAN6WT33_9PEZI</name>
<dbReference type="EMBL" id="MU864400">
    <property type="protein sequence ID" value="KAK4187589.1"/>
    <property type="molecule type" value="Genomic_DNA"/>
</dbReference>
<organism evidence="1 2">
    <name type="scientific">Podospora australis</name>
    <dbReference type="NCBI Taxonomy" id="1536484"/>
    <lineage>
        <taxon>Eukaryota</taxon>
        <taxon>Fungi</taxon>
        <taxon>Dikarya</taxon>
        <taxon>Ascomycota</taxon>
        <taxon>Pezizomycotina</taxon>
        <taxon>Sordariomycetes</taxon>
        <taxon>Sordariomycetidae</taxon>
        <taxon>Sordariales</taxon>
        <taxon>Podosporaceae</taxon>
        <taxon>Podospora</taxon>
    </lineage>
</organism>
<sequence>MVARPYISSTSISTLIPERPLILRYLPNEIWLWIFDYLPHRFFQEDIGRLTLSKRWYSLAYPVFSSRIQCTLSVIGRILRFPRDKEPFPQSLAILRQGSVDIALEGFEIFESMYLAVDCLSTFSGVLREWAELKKLTFRVGWDDPAVNLYPSVNRFSFRGIEPFILYLDNLTHLDLDLCATTVTGRTKYSYSKLHFCLHLRPLLSRLESLRLRTRCICQFALRPILRKRVTVKELTVNLYLGNVSDENPKLNMTRLCSGWVNPIDHMQAEMKRLLLRMKSPRVVELVHLAPNGEIHVWDALKRTCEINRSEPKRIFSSPMVWSELLDGKKKCFKGDEWQITRDFEIDGLMDTDTEGRDAEYESDWELDAR</sequence>
<evidence type="ECO:0000313" key="2">
    <source>
        <dbReference type="Proteomes" id="UP001302126"/>
    </source>
</evidence>
<proteinExistence type="predicted"/>
<keyword evidence="2" id="KW-1185">Reference proteome</keyword>